<evidence type="ECO:0000256" key="3">
    <source>
        <dbReference type="SAM" id="Phobius"/>
    </source>
</evidence>
<reference evidence="6" key="1">
    <citation type="submission" date="2019-12" db="EMBL/GenBank/DDBJ databases">
        <title>Epidemiological and comparative genomic analysis of Bacillus anthracis isolated from northern Vietnam.</title>
        <authorList>
            <person name="Hoang T.T.H."/>
            <person name="Dang D.A."/>
            <person name="Pham M.H."/>
            <person name="Luong M.H."/>
            <person name="Tran N.D."/>
            <person name="Nguyen T.H."/>
            <person name="Nguyen T.T."/>
            <person name="Inoue S."/>
            <person name="Morikawa S."/>
            <person name="Okutani A."/>
        </authorList>
    </citation>
    <scope>NUCLEOTIDE SEQUENCE</scope>
    <source>
        <strain evidence="5">LaLC</strain>
        <strain evidence="6">LamDB</strain>
        <strain evidence="7">QuyetLC</strain>
        <strain evidence="4">TuanDB</strain>
    </source>
</reference>
<comment type="caution">
    <text evidence="6">The sequence shown here is derived from an EMBL/GenBank/DDBJ whole genome shotgun (WGS) entry which is preliminary data.</text>
</comment>
<dbReference type="AlphaFoldDB" id="A0A640LHV3"/>
<evidence type="ECO:0000313" key="4">
    <source>
        <dbReference type="EMBL" id="GEU02257.1"/>
    </source>
</evidence>
<evidence type="ECO:0000313" key="5">
    <source>
        <dbReference type="EMBL" id="GEU11578.1"/>
    </source>
</evidence>
<feature type="transmembrane region" description="Helical" evidence="3">
    <location>
        <begin position="26"/>
        <end position="47"/>
    </location>
</feature>
<organism evidence="6">
    <name type="scientific">Bacillus anthracis</name>
    <name type="common">anthrax bacterium</name>
    <dbReference type="NCBI Taxonomy" id="1392"/>
    <lineage>
        <taxon>Bacteria</taxon>
        <taxon>Bacillati</taxon>
        <taxon>Bacillota</taxon>
        <taxon>Bacilli</taxon>
        <taxon>Bacillales</taxon>
        <taxon>Bacillaceae</taxon>
        <taxon>Bacillus</taxon>
        <taxon>Bacillus cereus group</taxon>
    </lineage>
</organism>
<sequence length="170" mass="20298">MCDVERCERQNDGTMLLCRRKNKLEAGFTLIEMIVCFFLLSLFFVLFPRLHFIGMENKQLKGLNDWEWDVFLGQVQLEFREVSFVEKIVPENRESMLRFRLRTGDEVTYEKLNNHLIRKVNMRGREVILQNVERVSYEVTPHLLFINVKDRSGIIYEGVAIRYSEMEINI</sequence>
<proteinExistence type="predicted"/>
<dbReference type="EMBL" id="BLET01000497">
    <property type="protein sequence ID" value="GEU02257.1"/>
    <property type="molecule type" value="Genomic_DNA"/>
</dbReference>
<dbReference type="EMBL" id="BLEX01000001">
    <property type="protein sequence ID" value="GEU18278.1"/>
    <property type="molecule type" value="Genomic_DNA"/>
</dbReference>
<dbReference type="NCBIfam" id="NF041002">
    <property type="entry name" value="pilin_ComGF"/>
    <property type="match status" value="1"/>
</dbReference>
<evidence type="ECO:0000256" key="1">
    <source>
        <dbReference type="ARBA" id="ARBA00004241"/>
    </source>
</evidence>
<reference evidence="6" key="2">
    <citation type="submission" date="2019-12" db="EMBL/GenBank/DDBJ databases">
        <authorList>
            <person name="Hoang T.H.H."/>
            <person name="Okutani A."/>
        </authorList>
    </citation>
    <scope>NUCLEOTIDE SEQUENCE</scope>
    <source>
        <strain evidence="5">LaLC</strain>
        <strain evidence="6">LamDB</strain>
        <strain evidence="7">QuyetLC</strain>
    </source>
</reference>
<dbReference type="InterPro" id="IPR012902">
    <property type="entry name" value="N_methyl_site"/>
</dbReference>
<dbReference type="EMBL" id="BLEY01000018">
    <property type="protein sequence ID" value="GEU27654.1"/>
    <property type="molecule type" value="Genomic_DNA"/>
</dbReference>
<evidence type="ECO:0000256" key="2">
    <source>
        <dbReference type="ARBA" id="ARBA00023287"/>
    </source>
</evidence>
<keyword evidence="3" id="KW-0472">Membrane</keyword>
<name>A0A640LHV3_BACAN</name>
<comment type="subcellular location">
    <subcellularLocation>
        <location evidence="1">Cell surface</location>
    </subcellularLocation>
</comment>
<dbReference type="InterPro" id="IPR016977">
    <property type="entry name" value="ComGF"/>
</dbReference>
<dbReference type="Pfam" id="PF07963">
    <property type="entry name" value="N_methyl"/>
    <property type="match status" value="1"/>
</dbReference>
<dbReference type="GO" id="GO:0030420">
    <property type="term" value="P:establishment of competence for transformation"/>
    <property type="evidence" value="ECO:0007669"/>
    <property type="project" value="UniProtKB-KW"/>
</dbReference>
<accession>A0A640LHV3</accession>
<evidence type="ECO:0000313" key="7">
    <source>
        <dbReference type="EMBL" id="GEU27654.1"/>
    </source>
</evidence>
<evidence type="ECO:0000313" key="6">
    <source>
        <dbReference type="EMBL" id="GEU18278.1"/>
    </source>
</evidence>
<dbReference type="Pfam" id="PF15980">
    <property type="entry name" value="ComGF"/>
    <property type="match status" value="1"/>
</dbReference>
<dbReference type="GO" id="GO:0009986">
    <property type="term" value="C:cell surface"/>
    <property type="evidence" value="ECO:0007669"/>
    <property type="project" value="UniProtKB-SubCell"/>
</dbReference>
<keyword evidence="3" id="KW-1133">Transmembrane helix</keyword>
<gene>
    <name evidence="6" type="primary">comGF</name>
    <name evidence="5" type="ORF">LaLC_12690</name>
    <name evidence="6" type="ORF">LamDB_09710</name>
    <name evidence="7" type="ORF">QuyetLC_20210</name>
    <name evidence="4" type="ORF">TuanDB_40580</name>
</gene>
<dbReference type="EMBL" id="BLEW01000002">
    <property type="protein sequence ID" value="GEU11578.1"/>
    <property type="molecule type" value="Genomic_DNA"/>
</dbReference>
<protein>
    <submittedName>
        <fullName evidence="6">Competence protein ComG</fullName>
    </submittedName>
</protein>
<keyword evidence="3" id="KW-0812">Transmembrane</keyword>
<keyword evidence="2" id="KW-0178">Competence</keyword>